<dbReference type="AlphaFoldDB" id="A0A448YZJ3"/>
<organism evidence="1 2">
    <name type="scientific">Pseudo-nitzschia multistriata</name>
    <dbReference type="NCBI Taxonomy" id="183589"/>
    <lineage>
        <taxon>Eukaryota</taxon>
        <taxon>Sar</taxon>
        <taxon>Stramenopiles</taxon>
        <taxon>Ochrophyta</taxon>
        <taxon>Bacillariophyta</taxon>
        <taxon>Bacillariophyceae</taxon>
        <taxon>Bacillariophycidae</taxon>
        <taxon>Bacillariales</taxon>
        <taxon>Bacillariaceae</taxon>
        <taxon>Pseudo-nitzschia</taxon>
    </lineage>
</organism>
<keyword evidence="2" id="KW-1185">Reference proteome</keyword>
<sequence>MASSIRGFRCLVKEISLVFSACWFSSPEVSVVSPEDTRPDENQPRQAWSVISCRRMRSSSVSLNEHPTPNCVKFAATPSPRAFIMLFDNSSYLSHVLCNS</sequence>
<reference evidence="1 2" key="1">
    <citation type="submission" date="2019-01" db="EMBL/GenBank/DDBJ databases">
        <authorList>
            <person name="Ferrante I. M."/>
        </authorList>
    </citation>
    <scope>NUCLEOTIDE SEQUENCE [LARGE SCALE GENOMIC DNA]</scope>
    <source>
        <strain evidence="1 2">B856</strain>
    </source>
</reference>
<protein>
    <submittedName>
        <fullName evidence="1">Uncharacterized protein</fullName>
    </submittedName>
</protein>
<dbReference type="EMBL" id="CAACVS010000052">
    <property type="protein sequence ID" value="VEU35211.1"/>
    <property type="molecule type" value="Genomic_DNA"/>
</dbReference>
<dbReference type="Proteomes" id="UP000291116">
    <property type="component" value="Unassembled WGS sequence"/>
</dbReference>
<gene>
    <name evidence="1" type="ORF">PSNMU_V1.4_AUG-EV-PASAV3_0019400</name>
</gene>
<name>A0A448YZJ3_9STRA</name>
<evidence type="ECO:0000313" key="1">
    <source>
        <dbReference type="EMBL" id="VEU35211.1"/>
    </source>
</evidence>
<accession>A0A448YZJ3</accession>
<evidence type="ECO:0000313" key="2">
    <source>
        <dbReference type="Proteomes" id="UP000291116"/>
    </source>
</evidence>
<proteinExistence type="predicted"/>